<evidence type="ECO:0000313" key="3">
    <source>
        <dbReference type="Proteomes" id="UP000032247"/>
    </source>
</evidence>
<evidence type="ECO:0008006" key="4">
    <source>
        <dbReference type="Google" id="ProtNLM"/>
    </source>
</evidence>
<name>A0A0D1KPJ9_BACIU</name>
<comment type="caution">
    <text evidence="2">The sequence shown here is derived from an EMBL/GenBank/DDBJ whole genome shotgun (WGS) entry which is preliminary data.</text>
</comment>
<dbReference type="Proteomes" id="UP000032247">
    <property type="component" value="Unassembled WGS sequence"/>
</dbReference>
<feature type="compositionally biased region" description="Basic residues" evidence="1">
    <location>
        <begin position="1"/>
        <end position="10"/>
    </location>
</feature>
<organism evidence="2 3">
    <name type="scientific">Bacillus subtilis</name>
    <dbReference type="NCBI Taxonomy" id="1423"/>
    <lineage>
        <taxon>Bacteria</taxon>
        <taxon>Bacillati</taxon>
        <taxon>Bacillota</taxon>
        <taxon>Bacilli</taxon>
        <taxon>Bacillales</taxon>
        <taxon>Bacillaceae</taxon>
        <taxon>Bacillus</taxon>
    </lineage>
</organism>
<protein>
    <recommendedName>
        <fullName evidence="4">YczO</fullName>
    </recommendedName>
</protein>
<gene>
    <name evidence="2" type="ORF">SC09_Contig25orf00734</name>
</gene>
<proteinExistence type="predicted"/>
<sequence length="57" mass="6986">MIKHDRKKQQNKPNENPEHNDLTDPIPNEELKENMNDEKHKRQQRDNSQSERDYDTK</sequence>
<feature type="region of interest" description="Disordered" evidence="1">
    <location>
        <begin position="1"/>
        <end position="57"/>
    </location>
</feature>
<dbReference type="PATRIC" id="fig|1423.173.peg.2983"/>
<feature type="compositionally biased region" description="Basic and acidic residues" evidence="1">
    <location>
        <begin position="29"/>
        <end position="57"/>
    </location>
</feature>
<evidence type="ECO:0000313" key="2">
    <source>
        <dbReference type="EMBL" id="KIU10870.1"/>
    </source>
</evidence>
<reference evidence="2 3" key="1">
    <citation type="submission" date="2014-12" db="EMBL/GenBank/DDBJ databases">
        <title>Comparative genome analysis of Bacillus coagulans HM-08, Clostridium butyricum HM-68, Bacillus subtilis HM-66 and Bacillus licheniformis BL-09.</title>
        <authorList>
            <person name="Zhang H."/>
        </authorList>
    </citation>
    <scope>NUCLEOTIDE SEQUENCE [LARGE SCALE GENOMIC DNA]</scope>
    <source>
        <strain evidence="2 3">HM-66</strain>
    </source>
</reference>
<evidence type="ECO:0000256" key="1">
    <source>
        <dbReference type="SAM" id="MobiDB-lite"/>
    </source>
</evidence>
<dbReference type="EMBL" id="JXBC01000004">
    <property type="protein sequence ID" value="KIU10870.1"/>
    <property type="molecule type" value="Genomic_DNA"/>
</dbReference>
<accession>A0A0D1KPJ9</accession>
<dbReference type="AlphaFoldDB" id="A0A0D1KPJ9"/>